<protein>
    <submittedName>
        <fullName evidence="1">Uncharacterized protein</fullName>
    </submittedName>
</protein>
<keyword evidence="2" id="KW-1185">Reference proteome</keyword>
<gene>
    <name evidence="1" type="ORF">BDY19DRAFT_185294</name>
</gene>
<name>A0ACB8U1I4_9APHY</name>
<organism evidence="1 2">
    <name type="scientific">Irpex rosettiformis</name>
    <dbReference type="NCBI Taxonomy" id="378272"/>
    <lineage>
        <taxon>Eukaryota</taxon>
        <taxon>Fungi</taxon>
        <taxon>Dikarya</taxon>
        <taxon>Basidiomycota</taxon>
        <taxon>Agaricomycotina</taxon>
        <taxon>Agaricomycetes</taxon>
        <taxon>Polyporales</taxon>
        <taxon>Irpicaceae</taxon>
        <taxon>Irpex</taxon>
    </lineage>
</organism>
<proteinExistence type="predicted"/>
<comment type="caution">
    <text evidence="1">The sequence shown here is derived from an EMBL/GenBank/DDBJ whole genome shotgun (WGS) entry which is preliminary data.</text>
</comment>
<dbReference type="Proteomes" id="UP001055072">
    <property type="component" value="Unassembled WGS sequence"/>
</dbReference>
<dbReference type="EMBL" id="MU274914">
    <property type="protein sequence ID" value="KAI0088213.1"/>
    <property type="molecule type" value="Genomic_DNA"/>
</dbReference>
<reference evidence="1" key="1">
    <citation type="journal article" date="2021" name="Environ. Microbiol.">
        <title>Gene family expansions and transcriptome signatures uncover fungal adaptations to wood decay.</title>
        <authorList>
            <person name="Hage H."/>
            <person name="Miyauchi S."/>
            <person name="Viragh M."/>
            <person name="Drula E."/>
            <person name="Min B."/>
            <person name="Chaduli D."/>
            <person name="Navarro D."/>
            <person name="Favel A."/>
            <person name="Norest M."/>
            <person name="Lesage-Meessen L."/>
            <person name="Balint B."/>
            <person name="Merenyi Z."/>
            <person name="de Eugenio L."/>
            <person name="Morin E."/>
            <person name="Martinez A.T."/>
            <person name="Baldrian P."/>
            <person name="Stursova M."/>
            <person name="Martinez M.J."/>
            <person name="Novotny C."/>
            <person name="Magnuson J.K."/>
            <person name="Spatafora J.W."/>
            <person name="Maurice S."/>
            <person name="Pangilinan J."/>
            <person name="Andreopoulos W."/>
            <person name="LaButti K."/>
            <person name="Hundley H."/>
            <person name="Na H."/>
            <person name="Kuo A."/>
            <person name="Barry K."/>
            <person name="Lipzen A."/>
            <person name="Henrissat B."/>
            <person name="Riley R."/>
            <person name="Ahrendt S."/>
            <person name="Nagy L.G."/>
            <person name="Grigoriev I.V."/>
            <person name="Martin F."/>
            <person name="Rosso M.N."/>
        </authorList>
    </citation>
    <scope>NUCLEOTIDE SEQUENCE</scope>
    <source>
        <strain evidence="1">CBS 384.51</strain>
    </source>
</reference>
<accession>A0ACB8U1I4</accession>
<evidence type="ECO:0000313" key="2">
    <source>
        <dbReference type="Proteomes" id="UP001055072"/>
    </source>
</evidence>
<evidence type="ECO:0000313" key="1">
    <source>
        <dbReference type="EMBL" id="KAI0088213.1"/>
    </source>
</evidence>
<sequence length="187" mass="20710">MSRVHKFEGMHELNTTMSEEQVLGVAEAKFQAPVRITFHRAQFFQYSSVGPAFSSELYVSAGLHALRWFTFDVLELSSKLHCGSFERALCHGKSTVWNEVQCLTCSCEDPKSQLGLCSGLVLFKKPTPQHPCHTNYAMRMIGSAAGHGLYYGRDGADCGPRSAADVHGKQGKGTWSRKISQCKHEVP</sequence>